<accession>A0AAJ1QKU2</accession>
<reference evidence="2" key="1">
    <citation type="submission" date="2023-06" db="EMBL/GenBank/DDBJ databases">
        <title>Comparative genomics of Bacillaceae isolates and their secondary metabolite potential.</title>
        <authorList>
            <person name="Song L."/>
            <person name="Nielsen L.J."/>
            <person name="Mohite O."/>
            <person name="Xu X."/>
            <person name="Weber T."/>
            <person name="Kovacs A.T."/>
        </authorList>
    </citation>
    <scope>NUCLEOTIDE SEQUENCE</scope>
    <source>
        <strain evidence="2">G1S1</strain>
    </source>
</reference>
<protein>
    <submittedName>
        <fullName evidence="2">Uncharacterized protein</fullName>
    </submittedName>
</protein>
<dbReference type="EMBL" id="JAUCFI010000003">
    <property type="protein sequence ID" value="MDM5283223.1"/>
    <property type="molecule type" value="Genomic_DNA"/>
</dbReference>
<comment type="caution">
    <text evidence="2">The sequence shown here is derived from an EMBL/GenBank/DDBJ whole genome shotgun (WGS) entry which is preliminary data.</text>
</comment>
<name>A0AAJ1QKU2_9BACI</name>
<sequence length="85" mass="8199">MALKGARAVPLAARKGAQAGILIGGLAGNDQLPERKGALAGKGDLHAADKGAQAETGAPPTTADGSAAITFAINGNGASSFSNPF</sequence>
<evidence type="ECO:0000313" key="2">
    <source>
        <dbReference type="EMBL" id="MDM5283223.1"/>
    </source>
</evidence>
<feature type="region of interest" description="Disordered" evidence="1">
    <location>
        <begin position="33"/>
        <end position="61"/>
    </location>
</feature>
<dbReference type="AlphaFoldDB" id="A0AAJ1QKU2"/>
<evidence type="ECO:0000313" key="3">
    <source>
        <dbReference type="Proteomes" id="UP001238973"/>
    </source>
</evidence>
<feature type="compositionally biased region" description="Basic and acidic residues" evidence="1">
    <location>
        <begin position="33"/>
        <end position="49"/>
    </location>
</feature>
<dbReference type="RefSeq" id="WP_289349329.1">
    <property type="nucleotide sequence ID" value="NZ_JAUCFI010000003.1"/>
</dbReference>
<organism evidence="2 3">
    <name type="scientific">Peribacillus frigoritolerans</name>
    <dbReference type="NCBI Taxonomy" id="450367"/>
    <lineage>
        <taxon>Bacteria</taxon>
        <taxon>Bacillati</taxon>
        <taxon>Bacillota</taxon>
        <taxon>Bacilli</taxon>
        <taxon>Bacillales</taxon>
        <taxon>Bacillaceae</taxon>
        <taxon>Peribacillus</taxon>
    </lineage>
</organism>
<proteinExistence type="predicted"/>
<dbReference type="Proteomes" id="UP001238973">
    <property type="component" value="Unassembled WGS sequence"/>
</dbReference>
<evidence type="ECO:0000256" key="1">
    <source>
        <dbReference type="SAM" id="MobiDB-lite"/>
    </source>
</evidence>
<gene>
    <name evidence="2" type="ORF">QUF85_07905</name>
</gene>